<dbReference type="Proteomes" id="UP000440578">
    <property type="component" value="Unassembled WGS sequence"/>
</dbReference>
<comment type="caution">
    <text evidence="2">The sequence shown here is derived from an EMBL/GenBank/DDBJ whole genome shotgun (WGS) entry which is preliminary data.</text>
</comment>
<accession>A0A6A4WEJ1</accession>
<keyword evidence="3" id="KW-1185">Reference proteome</keyword>
<organism evidence="2 3">
    <name type="scientific">Amphibalanus amphitrite</name>
    <name type="common">Striped barnacle</name>
    <name type="synonym">Balanus amphitrite</name>
    <dbReference type="NCBI Taxonomy" id="1232801"/>
    <lineage>
        <taxon>Eukaryota</taxon>
        <taxon>Metazoa</taxon>
        <taxon>Ecdysozoa</taxon>
        <taxon>Arthropoda</taxon>
        <taxon>Crustacea</taxon>
        <taxon>Multicrustacea</taxon>
        <taxon>Cirripedia</taxon>
        <taxon>Thoracica</taxon>
        <taxon>Thoracicalcarea</taxon>
        <taxon>Balanomorpha</taxon>
        <taxon>Balanoidea</taxon>
        <taxon>Balanidae</taxon>
        <taxon>Amphibalaninae</taxon>
        <taxon>Amphibalanus</taxon>
    </lineage>
</organism>
<evidence type="ECO:0000313" key="3">
    <source>
        <dbReference type="Proteomes" id="UP000440578"/>
    </source>
</evidence>
<reference evidence="2 3" key="1">
    <citation type="submission" date="2019-07" db="EMBL/GenBank/DDBJ databases">
        <title>Draft genome assembly of a fouling barnacle, Amphibalanus amphitrite (Darwin, 1854): The first reference genome for Thecostraca.</title>
        <authorList>
            <person name="Kim W."/>
        </authorList>
    </citation>
    <scope>NUCLEOTIDE SEQUENCE [LARGE SCALE GENOMIC DNA]</scope>
    <source>
        <strain evidence="2">SNU_AA5</strain>
        <tissue evidence="2">Soma without cirri and trophi</tissue>
    </source>
</reference>
<name>A0A6A4WEJ1_AMPAM</name>
<proteinExistence type="predicted"/>
<protein>
    <submittedName>
        <fullName evidence="2">Uncharacterized protein</fullName>
    </submittedName>
</protein>
<sequence length="215" mass="23940">MTLFPLGSKKKKYQHRSITADTPPVRKPTVRTPESFNVNVPQGVLASLSQANAIGGSRLTLGRPASMMHPAYQKWKLKEPARRELSQGDGKSGLKDAIQKINRLTLNTPAMPPGQKMDLASRTLAAKERKSALKSHIVDLSNLFHAKSKVQTTFVNKSNAKKQQDLKNDIMKYFEENGMAMSFLNNVKGMTPIKFYRPSLPTIAEETDEEMAKIS</sequence>
<dbReference type="EMBL" id="VIIS01001271">
    <property type="protein sequence ID" value="KAF0300391.1"/>
    <property type="molecule type" value="Genomic_DNA"/>
</dbReference>
<gene>
    <name evidence="2" type="ORF">FJT64_027102</name>
</gene>
<evidence type="ECO:0000256" key="1">
    <source>
        <dbReference type="SAM" id="MobiDB-lite"/>
    </source>
</evidence>
<dbReference type="AlphaFoldDB" id="A0A6A4WEJ1"/>
<evidence type="ECO:0000313" key="2">
    <source>
        <dbReference type="EMBL" id="KAF0300391.1"/>
    </source>
</evidence>
<feature type="region of interest" description="Disordered" evidence="1">
    <location>
        <begin position="1"/>
        <end position="32"/>
    </location>
</feature>